<sequence>MEMIDRYIYAVTQKLPHSQRKDIAAELRGLIEDMLEERVQGGNITDKEVEEVLLELGNPSHLAQKYRGTKNYLIGPEFYYSYILVLKIALISTASVIFGVFIIQTIIDPVSILQHFIECIVSLVTALPSAFGWTTFGFAIADYYGGLNPKVLKTGNEWHPSKLPPIPDKNRQIKQYEPIINISVYTLLIAIFAFSNNYFGIWIFHEGFSGVVPFLNLEQYHSYLFLILIFGFGIIKECLKLVYGKWTIMLVTYMALVNLISLIAVLIMVNGPAFWNPNFMFELTQANLLTKGSEAYKTIRIIWEQSTLWILVLLAIGLVWDVVYGLIKVTKK</sequence>
<dbReference type="Proteomes" id="UP000028868">
    <property type="component" value="Unassembled WGS sequence"/>
</dbReference>
<keyword evidence="1" id="KW-1133">Transmembrane helix</keyword>
<feature type="transmembrane region" description="Helical" evidence="1">
    <location>
        <begin position="220"/>
        <end position="239"/>
    </location>
</feature>
<name>A0A024P8W5_9BACI</name>
<gene>
    <name evidence="2" type="ORF">BN983_03572</name>
</gene>
<evidence type="ECO:0000313" key="2">
    <source>
        <dbReference type="EMBL" id="CDQ25258.1"/>
    </source>
</evidence>
<feature type="transmembrane region" description="Helical" evidence="1">
    <location>
        <begin position="179"/>
        <end position="200"/>
    </location>
</feature>
<dbReference type="RefSeq" id="WP_035510629.1">
    <property type="nucleotide sequence ID" value="NZ_CCDH010000002.1"/>
</dbReference>
<dbReference type="AlphaFoldDB" id="A0A024P8W5"/>
<feature type="transmembrane region" description="Helical" evidence="1">
    <location>
        <begin position="246"/>
        <end position="269"/>
    </location>
</feature>
<dbReference type="EMBL" id="CCDI010000004">
    <property type="protein sequence ID" value="CDQ25258.1"/>
    <property type="molecule type" value="Genomic_DNA"/>
</dbReference>
<feature type="transmembrane region" description="Helical" evidence="1">
    <location>
        <begin position="308"/>
        <end position="327"/>
    </location>
</feature>
<keyword evidence="1" id="KW-0812">Transmembrane</keyword>
<comment type="caution">
    <text evidence="2">The sequence shown here is derived from an EMBL/GenBank/DDBJ whole genome shotgun (WGS) entry which is preliminary data.</text>
</comment>
<reference evidence="3" key="1">
    <citation type="submission" date="2014-03" db="EMBL/GenBank/DDBJ databases">
        <authorList>
            <person name="Urmite Genomes U."/>
        </authorList>
    </citation>
    <scope>NUCLEOTIDE SEQUENCE [LARGE SCALE GENOMIC DNA]</scope>
    <source>
        <strain evidence="3">HD-03</strain>
    </source>
</reference>
<feature type="transmembrane region" description="Helical" evidence="1">
    <location>
        <begin position="79"/>
        <end position="103"/>
    </location>
</feature>
<evidence type="ECO:0000313" key="3">
    <source>
        <dbReference type="Proteomes" id="UP000028868"/>
    </source>
</evidence>
<accession>A0A024P8W5</accession>
<dbReference type="Pfam" id="PF22564">
    <property type="entry name" value="HAAS"/>
    <property type="match status" value="1"/>
</dbReference>
<reference evidence="2 3" key="2">
    <citation type="submission" date="2014-05" db="EMBL/GenBank/DDBJ databases">
        <title>Draft genome sequence of Halobacillus karajensis HK-03.</title>
        <authorList>
            <person name="Khelaifia S."/>
            <person name="Croce O."/>
            <person name="Lagier J.C."/>
            <person name="Raoult D."/>
        </authorList>
    </citation>
    <scope>NUCLEOTIDE SEQUENCE [LARGE SCALE GENOMIC DNA]</scope>
    <source>
        <strain evidence="2 3">HD-03</strain>
    </source>
</reference>
<protein>
    <submittedName>
        <fullName evidence="2">Uncharacterized protein</fullName>
    </submittedName>
</protein>
<keyword evidence="1" id="KW-0472">Membrane</keyword>
<organism evidence="2 3">
    <name type="scientific">Halobacillus karajensis</name>
    <dbReference type="NCBI Taxonomy" id="195088"/>
    <lineage>
        <taxon>Bacteria</taxon>
        <taxon>Bacillati</taxon>
        <taxon>Bacillota</taxon>
        <taxon>Bacilli</taxon>
        <taxon>Bacillales</taxon>
        <taxon>Bacillaceae</taxon>
        <taxon>Halobacillus</taxon>
    </lineage>
</organism>
<evidence type="ECO:0000256" key="1">
    <source>
        <dbReference type="SAM" id="Phobius"/>
    </source>
</evidence>
<proteinExistence type="predicted"/>
<keyword evidence="3" id="KW-1185">Reference proteome</keyword>